<keyword evidence="3" id="KW-0479">Metal-binding</keyword>
<dbReference type="SMART" id="SM00744">
    <property type="entry name" value="RINGv"/>
    <property type="match status" value="1"/>
</dbReference>
<dbReference type="EMBL" id="JAVRQU010000010">
    <property type="protein sequence ID" value="KAK5698057.1"/>
    <property type="molecule type" value="Genomic_DNA"/>
</dbReference>
<evidence type="ECO:0000256" key="3">
    <source>
        <dbReference type="ARBA" id="ARBA00022723"/>
    </source>
</evidence>
<dbReference type="GO" id="GO:0008270">
    <property type="term" value="F:zinc ion binding"/>
    <property type="evidence" value="ECO:0007669"/>
    <property type="project" value="UniProtKB-KW"/>
</dbReference>
<gene>
    <name evidence="10" type="ORF">LTR97_007017</name>
</gene>
<dbReference type="Gene3D" id="3.30.40.10">
    <property type="entry name" value="Zinc/RING finger domain, C3HC4 (zinc finger)"/>
    <property type="match status" value="1"/>
</dbReference>
<feature type="domain" description="RING-CH-type" evidence="9">
    <location>
        <begin position="60"/>
        <end position="136"/>
    </location>
</feature>
<feature type="compositionally biased region" description="Pro residues" evidence="8">
    <location>
        <begin position="421"/>
        <end position="434"/>
    </location>
</feature>
<keyword evidence="2" id="KW-0812">Transmembrane</keyword>
<protein>
    <recommendedName>
        <fullName evidence="9">RING-CH-type domain-containing protein</fullName>
    </recommendedName>
</protein>
<dbReference type="InterPro" id="IPR011016">
    <property type="entry name" value="Znf_RING-CH"/>
</dbReference>
<evidence type="ECO:0000313" key="11">
    <source>
        <dbReference type="Proteomes" id="UP001310594"/>
    </source>
</evidence>
<evidence type="ECO:0000259" key="9">
    <source>
        <dbReference type="PROSITE" id="PS51292"/>
    </source>
</evidence>
<dbReference type="SUPFAM" id="SSF57850">
    <property type="entry name" value="RING/U-box"/>
    <property type="match status" value="1"/>
</dbReference>
<evidence type="ECO:0000256" key="7">
    <source>
        <dbReference type="ARBA" id="ARBA00023136"/>
    </source>
</evidence>
<comment type="caution">
    <text evidence="10">The sequence shown here is derived from an EMBL/GenBank/DDBJ whole genome shotgun (WGS) entry which is preliminary data.</text>
</comment>
<evidence type="ECO:0000256" key="1">
    <source>
        <dbReference type="ARBA" id="ARBA00004141"/>
    </source>
</evidence>
<feature type="compositionally biased region" description="Low complexity" evidence="8">
    <location>
        <begin position="364"/>
        <end position="391"/>
    </location>
</feature>
<dbReference type="GO" id="GO:0016020">
    <property type="term" value="C:membrane"/>
    <property type="evidence" value="ECO:0007669"/>
    <property type="project" value="UniProtKB-SubCell"/>
</dbReference>
<evidence type="ECO:0000256" key="5">
    <source>
        <dbReference type="ARBA" id="ARBA00022833"/>
    </source>
</evidence>
<dbReference type="AlphaFoldDB" id="A0AAN7ZN12"/>
<feature type="region of interest" description="Disordered" evidence="8">
    <location>
        <begin position="417"/>
        <end position="443"/>
    </location>
</feature>
<name>A0AAN7ZN12_9PEZI</name>
<feature type="compositionally biased region" description="Polar residues" evidence="8">
    <location>
        <begin position="32"/>
        <end position="52"/>
    </location>
</feature>
<reference evidence="10" key="1">
    <citation type="submission" date="2023-08" db="EMBL/GenBank/DDBJ databases">
        <title>Black Yeasts Isolated from many extreme environments.</title>
        <authorList>
            <person name="Coleine C."/>
            <person name="Stajich J.E."/>
            <person name="Selbmann L."/>
        </authorList>
    </citation>
    <scope>NUCLEOTIDE SEQUENCE</scope>
    <source>
        <strain evidence="10">CCFEE 5810</strain>
    </source>
</reference>
<dbReference type="PANTHER" id="PTHR46283">
    <property type="entry name" value="E3 UBIQUITIN-PROTEIN LIGASE MARCH5"/>
    <property type="match status" value="1"/>
</dbReference>
<comment type="subcellular location">
    <subcellularLocation>
        <location evidence="1">Membrane</location>
        <topology evidence="1">Multi-pass membrane protein</topology>
    </subcellularLocation>
</comment>
<accession>A0AAN7ZN12</accession>
<evidence type="ECO:0000256" key="4">
    <source>
        <dbReference type="ARBA" id="ARBA00022771"/>
    </source>
</evidence>
<feature type="region of interest" description="Disordered" evidence="8">
    <location>
        <begin position="1"/>
        <end position="61"/>
    </location>
</feature>
<evidence type="ECO:0000256" key="2">
    <source>
        <dbReference type="ARBA" id="ARBA00022692"/>
    </source>
</evidence>
<feature type="region of interest" description="Disordered" evidence="8">
    <location>
        <begin position="364"/>
        <end position="405"/>
    </location>
</feature>
<sequence>MASAAPQQQPSSQRRSSQPQAPAPQSPVARSTTSEDSQTIFVAQPEQPQHSSGAPLPGSREDPEVKTCWICQCDSTEDTPTTSPWRDPCPCALVAHEECLLDWIADIEAPKNNRNARSILGRKLECPQCKSEIKLSRPRNPIVDVVRTLERATAQLLLPTGLAFLTGVLYSGSVAFGKDTIYTIFGGKDGYRILKPLFQSIGRPPLEMYLGRPQIALQQLMKTVLDHLVHWRVYVGLPLIMPMIILSRTRLADSILPVLPVLFFATGQAAGGNGSMDLTAWPPSAGLCFSLLPYARAAYNTYYDRVWAAKMRRWSKEIQPRSTSEGAAEVDFGNEAEEMRAEVADENVFEVRIDGGIWEDWQEAPAEVQQQQPARRRAQAPPLVQPPVQDDAQADPPPNMLDDRPLQVVDPQVDELLNEPAAPPPRPNAAPQPAAPAVQQPERRLSFSPTAIAETILGALFFPTLAGLSGDLLNLVLPSSLTYASKIRALQRPSILTTLFDAVNGSAEMGKKFGGRVFVGGCQGCGNGLCEVEDG</sequence>
<keyword evidence="4" id="KW-0863">Zinc-finger</keyword>
<evidence type="ECO:0000256" key="8">
    <source>
        <dbReference type="SAM" id="MobiDB-lite"/>
    </source>
</evidence>
<dbReference type="InterPro" id="IPR013083">
    <property type="entry name" value="Znf_RING/FYVE/PHD"/>
</dbReference>
<keyword evidence="7" id="KW-0472">Membrane</keyword>
<dbReference type="Proteomes" id="UP001310594">
    <property type="component" value="Unassembled WGS sequence"/>
</dbReference>
<feature type="compositionally biased region" description="Low complexity" evidence="8">
    <location>
        <begin position="1"/>
        <end position="20"/>
    </location>
</feature>
<keyword evidence="5" id="KW-0862">Zinc</keyword>
<proteinExistence type="predicted"/>
<dbReference type="PROSITE" id="PS51292">
    <property type="entry name" value="ZF_RING_CH"/>
    <property type="match status" value="1"/>
</dbReference>
<keyword evidence="6" id="KW-1133">Transmembrane helix</keyword>
<evidence type="ECO:0000256" key="6">
    <source>
        <dbReference type="ARBA" id="ARBA00022989"/>
    </source>
</evidence>
<organism evidence="10 11">
    <name type="scientific">Elasticomyces elasticus</name>
    <dbReference type="NCBI Taxonomy" id="574655"/>
    <lineage>
        <taxon>Eukaryota</taxon>
        <taxon>Fungi</taxon>
        <taxon>Dikarya</taxon>
        <taxon>Ascomycota</taxon>
        <taxon>Pezizomycotina</taxon>
        <taxon>Dothideomycetes</taxon>
        <taxon>Dothideomycetidae</taxon>
        <taxon>Mycosphaerellales</taxon>
        <taxon>Teratosphaeriaceae</taxon>
        <taxon>Elasticomyces</taxon>
    </lineage>
</organism>
<evidence type="ECO:0000313" key="10">
    <source>
        <dbReference type="EMBL" id="KAK5698057.1"/>
    </source>
</evidence>